<feature type="transmembrane region" description="Helical" evidence="1">
    <location>
        <begin position="27"/>
        <end position="46"/>
    </location>
</feature>
<keyword evidence="1" id="KW-0472">Membrane</keyword>
<keyword evidence="3" id="KW-1185">Reference proteome</keyword>
<feature type="transmembrane region" description="Helical" evidence="1">
    <location>
        <begin position="84"/>
        <end position="105"/>
    </location>
</feature>
<name>A0A8J3J7G7_9ACTN</name>
<keyword evidence="1" id="KW-0812">Transmembrane</keyword>
<dbReference type="EMBL" id="BOMB01000061">
    <property type="protein sequence ID" value="GID16395.1"/>
    <property type="molecule type" value="Genomic_DNA"/>
</dbReference>
<gene>
    <name evidence="2" type="ORF">Aru02nite_72840</name>
</gene>
<evidence type="ECO:0000313" key="3">
    <source>
        <dbReference type="Proteomes" id="UP000612808"/>
    </source>
</evidence>
<comment type="caution">
    <text evidence="2">The sequence shown here is derived from an EMBL/GenBank/DDBJ whole genome shotgun (WGS) entry which is preliminary data.</text>
</comment>
<proteinExistence type="predicted"/>
<dbReference type="Proteomes" id="UP000612808">
    <property type="component" value="Unassembled WGS sequence"/>
</dbReference>
<organism evidence="2 3">
    <name type="scientific">Actinocatenispora rupis</name>
    <dbReference type="NCBI Taxonomy" id="519421"/>
    <lineage>
        <taxon>Bacteria</taxon>
        <taxon>Bacillati</taxon>
        <taxon>Actinomycetota</taxon>
        <taxon>Actinomycetes</taxon>
        <taxon>Micromonosporales</taxon>
        <taxon>Micromonosporaceae</taxon>
        <taxon>Actinocatenispora</taxon>
    </lineage>
</organism>
<evidence type="ECO:0000313" key="2">
    <source>
        <dbReference type="EMBL" id="GID16395.1"/>
    </source>
</evidence>
<sequence length="111" mass="11017">MAALAGLVLASAGGALGSLLWRTPEAVQLCVAPPALLAGGLGVSWLRGRPGHIAVTVLSLYALAWAVAFLVHTGPPYLRPVLPALHVGLAAAGAVVAVGGLVFAARAGRQP</sequence>
<keyword evidence="1" id="KW-1133">Transmembrane helix</keyword>
<evidence type="ECO:0000256" key="1">
    <source>
        <dbReference type="SAM" id="Phobius"/>
    </source>
</evidence>
<dbReference type="AlphaFoldDB" id="A0A8J3J7G7"/>
<feature type="transmembrane region" description="Helical" evidence="1">
    <location>
        <begin position="53"/>
        <end position="72"/>
    </location>
</feature>
<protein>
    <submittedName>
        <fullName evidence="2">Uncharacterized protein</fullName>
    </submittedName>
</protein>
<reference evidence="2" key="1">
    <citation type="submission" date="2021-01" db="EMBL/GenBank/DDBJ databases">
        <title>Whole genome shotgun sequence of Actinocatenispora rupis NBRC 107355.</title>
        <authorList>
            <person name="Komaki H."/>
            <person name="Tamura T."/>
        </authorList>
    </citation>
    <scope>NUCLEOTIDE SEQUENCE</scope>
    <source>
        <strain evidence="2">NBRC 107355</strain>
    </source>
</reference>
<accession>A0A8J3J7G7</accession>